<reference evidence="1 2" key="1">
    <citation type="submission" date="2018-04" db="EMBL/GenBank/DDBJ databases">
        <title>Genomic Encyclopedia of Type Strains, Phase III (KMG-III): the genomes of soil and plant-associated and newly described type strains.</title>
        <authorList>
            <person name="Whitman W."/>
        </authorList>
    </citation>
    <scope>NUCLEOTIDE SEQUENCE [LARGE SCALE GENOMIC DNA]</scope>
    <source>
        <strain evidence="1 2">KA25</strain>
    </source>
</reference>
<comment type="caution">
    <text evidence="1">The sequence shown here is derived from an EMBL/GenBank/DDBJ whole genome shotgun (WGS) entry which is preliminary data.</text>
</comment>
<dbReference type="AlphaFoldDB" id="A0A2T5JSS9"/>
<dbReference type="Proteomes" id="UP000244060">
    <property type="component" value="Unassembled WGS sequence"/>
</dbReference>
<evidence type="ECO:0000313" key="2">
    <source>
        <dbReference type="Proteomes" id="UP000244060"/>
    </source>
</evidence>
<protein>
    <submittedName>
        <fullName evidence="1">Uncharacterized protein</fullName>
    </submittedName>
</protein>
<dbReference type="RefSeq" id="WP_146172333.1">
    <property type="nucleotide sequence ID" value="NZ_CP183928.1"/>
</dbReference>
<dbReference type="OrthoDB" id="7853057at2"/>
<evidence type="ECO:0000313" key="1">
    <source>
        <dbReference type="EMBL" id="PTR12063.1"/>
    </source>
</evidence>
<name>A0A2T5JSS9_9RHOB</name>
<keyword evidence="2" id="KW-1185">Reference proteome</keyword>
<dbReference type="EMBL" id="QAOT01000025">
    <property type="protein sequence ID" value="PTR12063.1"/>
    <property type="molecule type" value="Genomic_DNA"/>
</dbReference>
<sequence length="161" mass="17640">MRLVTSAEEAVASIRAFQQAVDDSQALQERTGYARSWFVLTEAGRSIYAPSKWVGYVGLSADDYVTNAAKLDGRKTEAVLRNWFVVLPTGSEQHATHLRALSDTLARFGKTPSTECRFNDLAVPMEAEAMGGAEDRLLDLLEAVIGGLPGDARARLLKRLR</sequence>
<gene>
    <name evidence="1" type="ORF">C8J28_12522</name>
</gene>
<proteinExistence type="predicted"/>
<accession>A0A2T5JSS9</accession>
<organism evidence="1 2">
    <name type="scientific">Cereibacter azotoformans</name>
    <dbReference type="NCBI Taxonomy" id="43057"/>
    <lineage>
        <taxon>Bacteria</taxon>
        <taxon>Pseudomonadati</taxon>
        <taxon>Pseudomonadota</taxon>
        <taxon>Alphaproteobacteria</taxon>
        <taxon>Rhodobacterales</taxon>
        <taxon>Paracoccaceae</taxon>
        <taxon>Cereibacter</taxon>
    </lineage>
</organism>